<evidence type="ECO:0000256" key="1">
    <source>
        <dbReference type="ARBA" id="ARBA00008522"/>
    </source>
</evidence>
<reference evidence="3 4" key="1">
    <citation type="journal article" date="2015" name="PLoS ONE">
        <title>Genome Sequence of Bacillus endophyticus and Analysis of Its Companion Mechanism in the Ketogulonigenium vulgare-Bacillus Strain Consortium.</title>
        <authorList>
            <person name="Jia N."/>
            <person name="Du J."/>
            <person name="Ding M.Z."/>
            <person name="Gao F."/>
            <person name="Yuan Y.J."/>
        </authorList>
    </citation>
    <scope>NUCLEOTIDE SEQUENCE [LARGE SCALE GENOMIC DNA]</scope>
    <source>
        <strain evidence="3 4">Hbe603</strain>
    </source>
</reference>
<evidence type="ECO:0000256" key="2">
    <source>
        <dbReference type="HAMAP-Rule" id="MF_00489"/>
    </source>
</evidence>
<organism evidence="3 4">
    <name type="scientific">Priestia filamentosa</name>
    <dbReference type="NCBI Taxonomy" id="1402861"/>
    <lineage>
        <taxon>Bacteria</taxon>
        <taxon>Bacillati</taxon>
        <taxon>Bacillota</taxon>
        <taxon>Bacilli</taxon>
        <taxon>Bacillales</taxon>
        <taxon>Bacillaceae</taxon>
        <taxon>Priestia</taxon>
    </lineage>
</organism>
<dbReference type="PANTHER" id="PTHR35146">
    <property type="entry name" value="UPF0178 PROTEIN YAII"/>
    <property type="match status" value="1"/>
</dbReference>
<evidence type="ECO:0000313" key="4">
    <source>
        <dbReference type="Proteomes" id="UP000036202"/>
    </source>
</evidence>
<dbReference type="AlphaFoldDB" id="A0A0H4KMU6"/>
<name>A0A0H4KMU6_9BACI</name>
<keyword evidence="4" id="KW-1185">Reference proteome</keyword>
<accession>A0A0H4KMU6</accession>
<dbReference type="Proteomes" id="UP000036202">
    <property type="component" value="Chromosome"/>
</dbReference>
<protein>
    <recommendedName>
        <fullName evidence="2">UPF0178 protein BEH_20025</fullName>
    </recommendedName>
</protein>
<dbReference type="Pfam" id="PF02639">
    <property type="entry name" value="DUF188"/>
    <property type="match status" value="1"/>
</dbReference>
<dbReference type="HAMAP" id="MF_00489">
    <property type="entry name" value="UPF0178"/>
    <property type="match status" value="1"/>
</dbReference>
<dbReference type="PATRIC" id="fig|135735.6.peg.4240"/>
<proteinExistence type="inferred from homology"/>
<dbReference type="PANTHER" id="PTHR35146:SF1">
    <property type="entry name" value="UPF0178 PROTEIN YAII"/>
    <property type="match status" value="1"/>
</dbReference>
<reference evidence="4" key="2">
    <citation type="submission" date="2015-06" db="EMBL/GenBank/DDBJ databases">
        <title>Genome Sequence of Bacillus endophyticus and Analysis of its Companion Mechanism in the Ketogulonigenium vulgare-Bacillus strain Consortium.</title>
        <authorList>
            <person name="Jia N."/>
            <person name="Du J."/>
            <person name="Ding M.-Z."/>
            <person name="Gao F."/>
            <person name="Yuan Y.-J."/>
        </authorList>
    </citation>
    <scope>NUCLEOTIDE SEQUENCE [LARGE SCALE GENOMIC DNA]</scope>
    <source>
        <strain evidence="4">Hbe603</strain>
    </source>
</reference>
<dbReference type="InterPro" id="IPR003791">
    <property type="entry name" value="UPF0178"/>
</dbReference>
<dbReference type="EMBL" id="CP011974">
    <property type="protein sequence ID" value="AKO94176.1"/>
    <property type="molecule type" value="Genomic_DNA"/>
</dbReference>
<dbReference type="KEGG" id="beo:BEH_20025"/>
<gene>
    <name evidence="3" type="ORF">BEH_20025</name>
</gene>
<sequence length="157" mass="18061">MEKYSRRNSRVFVDGDACPVNKEIAKIAKMYDQDVLFVASYAHMRKDEGQNEWKYVDSEAEEVDLYILNMAQRGDIVVTQDTGLASMLIGKGVYVLSPRGKYYNKEDMDQILFFRYASAKERRAGRYPKGGPSSFSENDRQNFKESFIKLLSNLKGI</sequence>
<comment type="similarity">
    <text evidence="1 2">Belongs to the UPF0178 family.</text>
</comment>
<evidence type="ECO:0000313" key="3">
    <source>
        <dbReference type="EMBL" id="AKO94176.1"/>
    </source>
</evidence>